<protein>
    <recommendedName>
        <fullName evidence="2">M23ase beta-sheet core domain-containing protein</fullName>
    </recommendedName>
</protein>
<evidence type="ECO:0000256" key="1">
    <source>
        <dbReference type="SAM" id="Phobius"/>
    </source>
</evidence>
<keyword evidence="1" id="KW-1133">Transmembrane helix</keyword>
<keyword evidence="1" id="KW-0812">Transmembrane</keyword>
<gene>
    <name evidence="3" type="ORF">BSK47_30980</name>
</gene>
<dbReference type="Pfam" id="PF01551">
    <property type="entry name" value="Peptidase_M23"/>
    <property type="match status" value="1"/>
</dbReference>
<dbReference type="InterPro" id="IPR016047">
    <property type="entry name" value="M23ase_b-sheet_dom"/>
</dbReference>
<evidence type="ECO:0000259" key="2">
    <source>
        <dbReference type="Pfam" id="PF01551"/>
    </source>
</evidence>
<accession>A0AB36J2Q0</accession>
<feature type="transmembrane region" description="Helical" evidence="1">
    <location>
        <begin position="33"/>
        <end position="58"/>
    </location>
</feature>
<dbReference type="InterPro" id="IPR011055">
    <property type="entry name" value="Dup_hybrid_motif"/>
</dbReference>
<dbReference type="SUPFAM" id="SSF51261">
    <property type="entry name" value="Duplicated hybrid motif"/>
    <property type="match status" value="1"/>
</dbReference>
<dbReference type="Gene3D" id="2.70.70.10">
    <property type="entry name" value="Glucose Permease (Domain IIA)"/>
    <property type="match status" value="1"/>
</dbReference>
<dbReference type="Proteomes" id="UP000187323">
    <property type="component" value="Unassembled WGS sequence"/>
</dbReference>
<dbReference type="InterPro" id="IPR050570">
    <property type="entry name" value="Cell_wall_metabolism_enzyme"/>
</dbReference>
<comment type="caution">
    <text evidence="3">The sequence shown here is derived from an EMBL/GenBank/DDBJ whole genome shotgun (WGS) entry which is preliminary data.</text>
</comment>
<evidence type="ECO:0000313" key="3">
    <source>
        <dbReference type="EMBL" id="OME10247.1"/>
    </source>
</evidence>
<sequence>MSDAIAKTQETINKIKKTRRMIILLTTSSLAPYIWGLIILIALVILVIGFVLLPFFLFSTPGSLSYSSSTTDSALYAPNQLDTDGTAYIWPVPSISRVSSSFGNRDLGGIEYHKGIDIANGAEKTELQPIYAMASGVVTLAGAASGYGQVIYIDHGNNLVSKYGHLEALMYVNTGDVVSKGQLIARIGKGIVGRSTGPHLHFQIESSGKPVNPLDYVQPPGTSLDPGEYSYKPLNIPVLLDYLKKRKSALGYVETLNMIDRAAKLKNVDPYLLLAITGQEQSFVPESNNHASEIVKNPWNVFGCWCKGKGATLTTEQSATIAAQTIIKLSQDRPNGRDFIEWLSAMDNPRGYYAEHRGWWIGVRKFHKLLSELGG</sequence>
<dbReference type="GO" id="GO:0004222">
    <property type="term" value="F:metalloendopeptidase activity"/>
    <property type="evidence" value="ECO:0007669"/>
    <property type="project" value="TreeGrafter"/>
</dbReference>
<name>A0AB36J2Q0_9BACL</name>
<keyword evidence="1" id="KW-0472">Membrane</keyword>
<dbReference type="CDD" id="cd12797">
    <property type="entry name" value="M23_peptidase"/>
    <property type="match status" value="1"/>
</dbReference>
<reference evidence="3 4" key="1">
    <citation type="submission" date="2016-10" db="EMBL/GenBank/DDBJ databases">
        <title>Paenibacillus species isolates.</title>
        <authorList>
            <person name="Beno S.M."/>
        </authorList>
    </citation>
    <scope>NUCLEOTIDE SEQUENCE [LARGE SCALE GENOMIC DNA]</scope>
    <source>
        <strain evidence="3 4">FSL H7-0918</strain>
    </source>
</reference>
<evidence type="ECO:0000313" key="4">
    <source>
        <dbReference type="Proteomes" id="UP000187323"/>
    </source>
</evidence>
<dbReference type="PANTHER" id="PTHR21666:SF270">
    <property type="entry name" value="MUREIN HYDROLASE ACTIVATOR ENVC"/>
    <property type="match status" value="1"/>
</dbReference>
<dbReference type="EMBL" id="MPTO01000050">
    <property type="protein sequence ID" value="OME10247.1"/>
    <property type="molecule type" value="Genomic_DNA"/>
</dbReference>
<dbReference type="AlphaFoldDB" id="A0AB36J2Q0"/>
<feature type="domain" description="M23ase beta-sheet core" evidence="2">
    <location>
        <begin position="112"/>
        <end position="213"/>
    </location>
</feature>
<organism evidence="3 4">
    <name type="scientific">Paenibacillus odorifer</name>
    <dbReference type="NCBI Taxonomy" id="189426"/>
    <lineage>
        <taxon>Bacteria</taxon>
        <taxon>Bacillati</taxon>
        <taxon>Bacillota</taxon>
        <taxon>Bacilli</taxon>
        <taxon>Bacillales</taxon>
        <taxon>Paenibacillaceae</taxon>
        <taxon>Paenibacillus</taxon>
    </lineage>
</organism>
<dbReference type="PANTHER" id="PTHR21666">
    <property type="entry name" value="PEPTIDASE-RELATED"/>
    <property type="match status" value="1"/>
</dbReference>
<dbReference type="RefSeq" id="WP_076138884.1">
    <property type="nucleotide sequence ID" value="NZ_MKQM01000081.1"/>
</dbReference>
<proteinExistence type="predicted"/>